<dbReference type="RefSeq" id="XP_002672524.1">
    <property type="nucleotide sequence ID" value="XM_002672478.1"/>
</dbReference>
<dbReference type="AlphaFoldDB" id="D2VTT3"/>
<dbReference type="GeneID" id="8858545"/>
<sequence length="222" mass="24532">MEISNSCQVKITEELTYVFSGTSGNYTQLSRNIPFTIANQISTQQVSVEILEIKNQTNSLNLDLISISSTTLQIGSSAYIIVSALTPKIQLSSEQSYLEIRLKRQFLVSGPVRKYDQAVDTSIVKQSFEEYAKIEHLTCNFTFTNGLNGSSLSPGLTSGVVNGNVVTFSVSEVSSTSTFDPSVRFPSIYDFTTCVPTNDTFIIILVVVLDVDYLPVFTKRFQ</sequence>
<dbReference type="EMBL" id="GG738897">
    <property type="protein sequence ID" value="EFC39780.1"/>
    <property type="molecule type" value="Genomic_DNA"/>
</dbReference>
<dbReference type="KEGG" id="ngr:NAEGRDRAFT_72416"/>
<keyword evidence="2" id="KW-1185">Reference proteome</keyword>
<evidence type="ECO:0000313" key="2">
    <source>
        <dbReference type="Proteomes" id="UP000006671"/>
    </source>
</evidence>
<dbReference type="VEuPathDB" id="AmoebaDB:NAEGRDRAFT_72416"/>
<dbReference type="InParanoid" id="D2VTT3"/>
<gene>
    <name evidence="1" type="ORF">NAEGRDRAFT_72416</name>
</gene>
<accession>D2VTT3</accession>
<evidence type="ECO:0000313" key="1">
    <source>
        <dbReference type="EMBL" id="EFC39780.1"/>
    </source>
</evidence>
<protein>
    <submittedName>
        <fullName evidence="1">Predicted protein</fullName>
    </submittedName>
</protein>
<reference evidence="1 2" key="1">
    <citation type="journal article" date="2010" name="Cell">
        <title>The genome of Naegleria gruberi illuminates early eukaryotic versatility.</title>
        <authorList>
            <person name="Fritz-Laylin L.K."/>
            <person name="Prochnik S.E."/>
            <person name="Ginger M.L."/>
            <person name="Dacks J.B."/>
            <person name="Carpenter M.L."/>
            <person name="Field M.C."/>
            <person name="Kuo A."/>
            <person name="Paredez A."/>
            <person name="Chapman J."/>
            <person name="Pham J."/>
            <person name="Shu S."/>
            <person name="Neupane R."/>
            <person name="Cipriano M."/>
            <person name="Mancuso J."/>
            <person name="Tu H."/>
            <person name="Salamov A."/>
            <person name="Lindquist E."/>
            <person name="Shapiro H."/>
            <person name="Lucas S."/>
            <person name="Grigoriev I.V."/>
            <person name="Cande W.Z."/>
            <person name="Fulton C."/>
            <person name="Rokhsar D.S."/>
            <person name="Dawson S.C."/>
        </authorList>
    </citation>
    <scope>NUCLEOTIDE SEQUENCE [LARGE SCALE GENOMIC DNA]</scope>
    <source>
        <strain evidence="1 2">NEG-M</strain>
    </source>
</reference>
<proteinExistence type="predicted"/>
<dbReference type="Proteomes" id="UP000006671">
    <property type="component" value="Unassembled WGS sequence"/>
</dbReference>
<name>D2VTT3_NAEGR</name>
<organism evidence="2">
    <name type="scientific">Naegleria gruberi</name>
    <name type="common">Amoeba</name>
    <dbReference type="NCBI Taxonomy" id="5762"/>
    <lineage>
        <taxon>Eukaryota</taxon>
        <taxon>Discoba</taxon>
        <taxon>Heterolobosea</taxon>
        <taxon>Tetramitia</taxon>
        <taxon>Eutetramitia</taxon>
        <taxon>Vahlkampfiidae</taxon>
        <taxon>Naegleria</taxon>
    </lineage>
</organism>